<keyword evidence="5" id="KW-0479">Metal-binding</keyword>
<dbReference type="GO" id="GO:0046872">
    <property type="term" value="F:metal ion binding"/>
    <property type="evidence" value="ECO:0007669"/>
    <property type="project" value="UniProtKB-KW"/>
</dbReference>
<dbReference type="GO" id="GO:0006730">
    <property type="term" value="P:one-carbon metabolic process"/>
    <property type="evidence" value="ECO:0007669"/>
    <property type="project" value="UniProtKB-KW"/>
</dbReference>
<dbReference type="UniPathway" id="UPA00850"/>
<keyword evidence="11" id="KW-1185">Reference proteome</keyword>
<evidence type="ECO:0000256" key="1">
    <source>
        <dbReference type="ARBA" id="ARBA00005150"/>
    </source>
</evidence>
<dbReference type="SUPFAM" id="SSF53244">
    <property type="entry name" value="MurD-like peptide ligases, peptide-binding domain"/>
    <property type="match status" value="1"/>
</dbReference>
<dbReference type="GO" id="GO:0005829">
    <property type="term" value="C:cytosol"/>
    <property type="evidence" value="ECO:0007669"/>
    <property type="project" value="TreeGrafter"/>
</dbReference>
<comment type="similarity">
    <text evidence="2 9">Belongs to the folylpolyglutamate synthase family.</text>
</comment>
<dbReference type="GO" id="GO:0005524">
    <property type="term" value="F:ATP binding"/>
    <property type="evidence" value="ECO:0007669"/>
    <property type="project" value="UniProtKB-KW"/>
</dbReference>
<evidence type="ECO:0000256" key="4">
    <source>
        <dbReference type="ARBA" id="ARBA00022598"/>
    </source>
</evidence>
<dbReference type="InterPro" id="IPR018109">
    <property type="entry name" value="Folylpolyglutamate_synth_CS"/>
</dbReference>
<sequence length="424" mass="45919">MIELGLSRISQLVQQSPPSWRAIHIAGTNGKGSITAYLSGMLTAGGLRCGRFTSPHLIDRWDCITVSERAVQESLFRQVEDQIKHRDSRLQIGATEFELLTATAFEIFNRERVDVGVVEVGVGGRLDATNSLRDVVVSVISKIGLDHQALLGGSIKEIAREKAGILKPGVPCVIDGTNSPEALQVLELRTQELGIDAILVRPDEVVQSLPALSRTFKVLDLEPHQEANMSCAVAALQVAIPHILPGKQVDDLLPQLSRIHWPGRLQQITLDPLVARREPVLLDGAHNAQSAEALGKHVDRKLRSPGHSVTWIIAASHGKNLSELLQPLVRSGDNVGVVAFGSVDGMPWVKATDPTVVSAYIQSIEGVSMVQNFDNDIPTALNWANVTSDGGPLVIAGSLYLVSDVLRLLRGTRDSLNETDKKPR</sequence>
<accession>A0A232LQQ7</accession>
<dbReference type="InterPro" id="IPR001645">
    <property type="entry name" value="Folylpolyglutamate_synth"/>
</dbReference>
<dbReference type="FunFam" id="3.40.1190.10:FF:000010">
    <property type="entry name" value="Dihydrofolate synthetase"/>
    <property type="match status" value="1"/>
</dbReference>
<keyword evidence="7 9" id="KW-0067">ATP-binding</keyword>
<proteinExistence type="inferred from homology"/>
<dbReference type="Proteomes" id="UP000243515">
    <property type="component" value="Unassembled WGS sequence"/>
</dbReference>
<dbReference type="PANTHER" id="PTHR11136:SF0">
    <property type="entry name" value="DIHYDROFOLATE SYNTHETASE-RELATED"/>
    <property type="match status" value="1"/>
</dbReference>
<dbReference type="OrthoDB" id="5212574at2759"/>
<organism evidence="10 11">
    <name type="scientific">Elaphomyces granulatus</name>
    <dbReference type="NCBI Taxonomy" id="519963"/>
    <lineage>
        <taxon>Eukaryota</taxon>
        <taxon>Fungi</taxon>
        <taxon>Dikarya</taxon>
        <taxon>Ascomycota</taxon>
        <taxon>Pezizomycotina</taxon>
        <taxon>Eurotiomycetes</taxon>
        <taxon>Eurotiomycetidae</taxon>
        <taxon>Eurotiales</taxon>
        <taxon>Elaphomycetaceae</taxon>
        <taxon>Elaphomyces</taxon>
    </lineage>
</organism>
<comment type="pathway">
    <text evidence="1 9">Cofactor biosynthesis; tetrahydrofolylpolyglutamate biosynthesis.</text>
</comment>
<dbReference type="GO" id="GO:0005739">
    <property type="term" value="C:mitochondrion"/>
    <property type="evidence" value="ECO:0007669"/>
    <property type="project" value="TreeGrafter"/>
</dbReference>
<dbReference type="GO" id="GO:0004326">
    <property type="term" value="F:tetrahydrofolylpolyglutamate synthase activity"/>
    <property type="evidence" value="ECO:0007669"/>
    <property type="project" value="InterPro"/>
</dbReference>
<evidence type="ECO:0000256" key="8">
    <source>
        <dbReference type="ARBA" id="ARBA00022842"/>
    </source>
</evidence>
<dbReference type="GO" id="GO:0008841">
    <property type="term" value="F:dihydrofolate synthase activity"/>
    <property type="evidence" value="ECO:0007669"/>
    <property type="project" value="UniProtKB-EC"/>
</dbReference>
<dbReference type="Gene3D" id="3.90.190.20">
    <property type="entry name" value="Mur ligase, C-terminal domain"/>
    <property type="match status" value="1"/>
</dbReference>
<name>A0A232LQQ7_9EURO</name>
<dbReference type="InterPro" id="IPR036615">
    <property type="entry name" value="Mur_ligase_C_dom_sf"/>
</dbReference>
<evidence type="ECO:0000313" key="11">
    <source>
        <dbReference type="Proteomes" id="UP000243515"/>
    </source>
</evidence>
<evidence type="ECO:0000256" key="7">
    <source>
        <dbReference type="ARBA" id="ARBA00022840"/>
    </source>
</evidence>
<evidence type="ECO:0000313" key="10">
    <source>
        <dbReference type="EMBL" id="OXV06338.1"/>
    </source>
</evidence>
<evidence type="ECO:0000256" key="5">
    <source>
        <dbReference type="ARBA" id="ARBA00022723"/>
    </source>
</evidence>
<dbReference type="SUPFAM" id="SSF53623">
    <property type="entry name" value="MurD-like peptide ligases, catalytic domain"/>
    <property type="match status" value="1"/>
</dbReference>
<dbReference type="InterPro" id="IPR036565">
    <property type="entry name" value="Mur-like_cat_sf"/>
</dbReference>
<keyword evidence="4 9" id="KW-0436">Ligase</keyword>
<dbReference type="NCBIfam" id="TIGR01499">
    <property type="entry name" value="folC"/>
    <property type="match status" value="1"/>
</dbReference>
<comment type="catalytic activity">
    <reaction evidence="9">
        <text>7,8-dihydropteroate + L-glutamate + ATP = 7,8-dihydrofolate + ADP + phosphate + H(+)</text>
        <dbReference type="Rhea" id="RHEA:23584"/>
        <dbReference type="ChEBI" id="CHEBI:15378"/>
        <dbReference type="ChEBI" id="CHEBI:17839"/>
        <dbReference type="ChEBI" id="CHEBI:29985"/>
        <dbReference type="ChEBI" id="CHEBI:30616"/>
        <dbReference type="ChEBI" id="CHEBI:43474"/>
        <dbReference type="ChEBI" id="CHEBI:57451"/>
        <dbReference type="ChEBI" id="CHEBI:456216"/>
        <dbReference type="EC" id="6.3.2.12"/>
    </reaction>
</comment>
<evidence type="ECO:0000256" key="2">
    <source>
        <dbReference type="ARBA" id="ARBA00008276"/>
    </source>
</evidence>
<reference evidence="10 11" key="1">
    <citation type="journal article" date="2015" name="Environ. Microbiol.">
        <title>Metagenome sequence of Elaphomyces granulatus from sporocarp tissue reveals Ascomycota ectomycorrhizal fingerprints of genome expansion and a Proteobacteria-rich microbiome.</title>
        <authorList>
            <person name="Quandt C.A."/>
            <person name="Kohler A."/>
            <person name="Hesse C.N."/>
            <person name="Sharpton T.J."/>
            <person name="Martin F."/>
            <person name="Spatafora J.W."/>
        </authorList>
    </citation>
    <scope>NUCLEOTIDE SEQUENCE [LARGE SCALE GENOMIC DNA]</scope>
    <source>
        <strain evidence="10 11">OSC145934</strain>
    </source>
</reference>
<protein>
    <recommendedName>
        <fullName evidence="9">Dihydrofolate synthetase</fullName>
        <ecNumber evidence="9">6.3.2.12</ecNumber>
    </recommendedName>
</protein>
<dbReference type="FunFam" id="3.90.190.20:FF:000010">
    <property type="entry name" value="Dihydrofolate synthetase"/>
    <property type="match status" value="1"/>
</dbReference>
<dbReference type="Gene3D" id="3.40.1190.10">
    <property type="entry name" value="Mur-like, catalytic domain"/>
    <property type="match status" value="1"/>
</dbReference>
<dbReference type="EMBL" id="NPHW01005861">
    <property type="protein sequence ID" value="OXV06338.1"/>
    <property type="molecule type" value="Genomic_DNA"/>
</dbReference>
<dbReference type="PROSITE" id="PS01011">
    <property type="entry name" value="FOLYLPOLYGLU_SYNT_1"/>
    <property type="match status" value="1"/>
</dbReference>
<dbReference type="PANTHER" id="PTHR11136">
    <property type="entry name" value="FOLYLPOLYGLUTAMATE SYNTHASE-RELATED"/>
    <property type="match status" value="1"/>
</dbReference>
<evidence type="ECO:0000256" key="9">
    <source>
        <dbReference type="PIRNR" id="PIRNR001563"/>
    </source>
</evidence>
<dbReference type="AlphaFoldDB" id="A0A232LQQ7"/>
<keyword evidence="3 9" id="KW-0554">One-carbon metabolism</keyword>
<dbReference type="PIRSF" id="PIRSF001563">
    <property type="entry name" value="Folylpolyglu_synth"/>
    <property type="match status" value="1"/>
</dbReference>
<keyword evidence="6 9" id="KW-0547">Nucleotide-binding</keyword>
<evidence type="ECO:0000256" key="6">
    <source>
        <dbReference type="ARBA" id="ARBA00022741"/>
    </source>
</evidence>
<dbReference type="EC" id="6.3.2.12" evidence="9"/>
<keyword evidence="8" id="KW-0460">Magnesium</keyword>
<comment type="caution">
    <text evidence="10">The sequence shown here is derived from an EMBL/GenBank/DDBJ whole genome shotgun (WGS) entry which is preliminary data.</text>
</comment>
<evidence type="ECO:0000256" key="3">
    <source>
        <dbReference type="ARBA" id="ARBA00022563"/>
    </source>
</evidence>
<gene>
    <name evidence="10" type="ORF">Egran_05894</name>
</gene>